<gene>
    <name evidence="2" type="ORF">EJB05_14528</name>
</gene>
<dbReference type="AlphaFoldDB" id="A0A5J9VYS0"/>
<evidence type="ECO:0000313" key="3">
    <source>
        <dbReference type="Proteomes" id="UP000324897"/>
    </source>
</evidence>
<protein>
    <submittedName>
        <fullName evidence="2">Uncharacterized protein</fullName>
    </submittedName>
</protein>
<keyword evidence="3" id="KW-1185">Reference proteome</keyword>
<reference evidence="2 3" key="1">
    <citation type="journal article" date="2019" name="Sci. Rep.">
        <title>A high-quality genome of Eragrostis curvula grass provides insights into Poaceae evolution and supports new strategies to enhance forage quality.</title>
        <authorList>
            <person name="Carballo J."/>
            <person name="Santos B.A.C.M."/>
            <person name="Zappacosta D."/>
            <person name="Garbus I."/>
            <person name="Selva J.P."/>
            <person name="Gallo C.A."/>
            <person name="Diaz A."/>
            <person name="Albertini E."/>
            <person name="Caccamo M."/>
            <person name="Echenique V."/>
        </authorList>
    </citation>
    <scope>NUCLEOTIDE SEQUENCE [LARGE SCALE GENOMIC DNA]</scope>
    <source>
        <strain evidence="3">cv. Victoria</strain>
        <tissue evidence="2">Leaf</tissue>
    </source>
</reference>
<evidence type="ECO:0000256" key="1">
    <source>
        <dbReference type="SAM" id="MobiDB-lite"/>
    </source>
</evidence>
<feature type="non-terminal residue" evidence="2">
    <location>
        <position position="1"/>
    </location>
</feature>
<organism evidence="2 3">
    <name type="scientific">Eragrostis curvula</name>
    <name type="common">weeping love grass</name>
    <dbReference type="NCBI Taxonomy" id="38414"/>
    <lineage>
        <taxon>Eukaryota</taxon>
        <taxon>Viridiplantae</taxon>
        <taxon>Streptophyta</taxon>
        <taxon>Embryophyta</taxon>
        <taxon>Tracheophyta</taxon>
        <taxon>Spermatophyta</taxon>
        <taxon>Magnoliopsida</taxon>
        <taxon>Liliopsida</taxon>
        <taxon>Poales</taxon>
        <taxon>Poaceae</taxon>
        <taxon>PACMAD clade</taxon>
        <taxon>Chloridoideae</taxon>
        <taxon>Eragrostideae</taxon>
        <taxon>Eragrostidinae</taxon>
        <taxon>Eragrostis</taxon>
    </lineage>
</organism>
<evidence type="ECO:0000313" key="2">
    <source>
        <dbReference type="EMBL" id="TVU41038.1"/>
    </source>
</evidence>
<dbReference type="Proteomes" id="UP000324897">
    <property type="component" value="Chromosome 4"/>
</dbReference>
<dbReference type="EMBL" id="RWGY01000007">
    <property type="protein sequence ID" value="TVU41038.1"/>
    <property type="molecule type" value="Genomic_DNA"/>
</dbReference>
<feature type="region of interest" description="Disordered" evidence="1">
    <location>
        <begin position="1"/>
        <end position="23"/>
    </location>
</feature>
<comment type="caution">
    <text evidence="2">The sequence shown here is derived from an EMBL/GenBank/DDBJ whole genome shotgun (WGS) entry which is preliminary data.</text>
</comment>
<proteinExistence type="predicted"/>
<feature type="compositionally biased region" description="Basic and acidic residues" evidence="1">
    <location>
        <begin position="64"/>
        <end position="84"/>
    </location>
</feature>
<accession>A0A5J9VYS0</accession>
<feature type="region of interest" description="Disordered" evidence="1">
    <location>
        <begin position="63"/>
        <end position="90"/>
    </location>
</feature>
<sequence>MVGSAVRKISPELMPDGTRNGGSRLRRTAVTRYEDGCSGVDETERKREALWLTSGKWSSSEFHAAQKKEGWGAPVRRDSSERRWRSVQGSPKAIDVPRTVLLSSKARKSIEKSCIPNGASCIVCGH</sequence>
<dbReference type="Gramene" id="TVU41038">
    <property type="protein sequence ID" value="TVU41038"/>
    <property type="gene ID" value="EJB05_14528"/>
</dbReference>
<name>A0A5J9VYS0_9POAL</name>